<feature type="region of interest" description="Disordered" evidence="1">
    <location>
        <begin position="809"/>
        <end position="844"/>
    </location>
</feature>
<feature type="compositionally biased region" description="Low complexity" evidence="1">
    <location>
        <begin position="809"/>
        <end position="842"/>
    </location>
</feature>
<gene>
    <name evidence="3" type="ORF">DH2020_002663</name>
</gene>
<feature type="region of interest" description="Disordered" evidence="1">
    <location>
        <begin position="416"/>
        <end position="467"/>
    </location>
</feature>
<protein>
    <recommendedName>
        <fullName evidence="2">DUF4283 domain-containing protein</fullName>
    </recommendedName>
</protein>
<keyword evidence="4" id="KW-1185">Reference proteome</keyword>
<dbReference type="Pfam" id="PF14111">
    <property type="entry name" value="DUF4283"/>
    <property type="match status" value="1"/>
</dbReference>
<dbReference type="InterPro" id="IPR040256">
    <property type="entry name" value="At4g02000-like"/>
</dbReference>
<evidence type="ECO:0000313" key="3">
    <source>
        <dbReference type="EMBL" id="KAK6162822.1"/>
    </source>
</evidence>
<feature type="region of interest" description="Disordered" evidence="1">
    <location>
        <begin position="1"/>
        <end position="35"/>
    </location>
</feature>
<dbReference type="EMBL" id="JABTTQ020000002">
    <property type="protein sequence ID" value="KAK6162822.1"/>
    <property type="molecule type" value="Genomic_DNA"/>
</dbReference>
<feature type="compositionally biased region" description="Polar residues" evidence="1">
    <location>
        <begin position="424"/>
        <end position="444"/>
    </location>
</feature>
<organism evidence="3 4">
    <name type="scientific">Rehmannia glutinosa</name>
    <name type="common">Chinese foxglove</name>
    <dbReference type="NCBI Taxonomy" id="99300"/>
    <lineage>
        <taxon>Eukaryota</taxon>
        <taxon>Viridiplantae</taxon>
        <taxon>Streptophyta</taxon>
        <taxon>Embryophyta</taxon>
        <taxon>Tracheophyta</taxon>
        <taxon>Spermatophyta</taxon>
        <taxon>Magnoliopsida</taxon>
        <taxon>eudicotyledons</taxon>
        <taxon>Gunneridae</taxon>
        <taxon>Pentapetalae</taxon>
        <taxon>asterids</taxon>
        <taxon>lamiids</taxon>
        <taxon>Lamiales</taxon>
        <taxon>Orobanchaceae</taxon>
        <taxon>Rehmannieae</taxon>
        <taxon>Rehmannia</taxon>
    </lineage>
</organism>
<feature type="region of interest" description="Disordered" evidence="1">
    <location>
        <begin position="256"/>
        <end position="291"/>
    </location>
</feature>
<dbReference type="PANTHER" id="PTHR31286">
    <property type="entry name" value="GLYCINE-RICH CELL WALL STRUCTURAL PROTEIN 1.8-LIKE"/>
    <property type="match status" value="1"/>
</dbReference>
<proteinExistence type="predicted"/>
<evidence type="ECO:0000313" key="4">
    <source>
        <dbReference type="Proteomes" id="UP001318860"/>
    </source>
</evidence>
<evidence type="ECO:0000256" key="1">
    <source>
        <dbReference type="SAM" id="MobiDB-lite"/>
    </source>
</evidence>
<reference evidence="3 4" key="1">
    <citation type="journal article" date="2021" name="Comput. Struct. Biotechnol. J.">
        <title>De novo genome assembly of the potent medicinal plant Rehmannia glutinosa using nanopore technology.</title>
        <authorList>
            <person name="Ma L."/>
            <person name="Dong C."/>
            <person name="Song C."/>
            <person name="Wang X."/>
            <person name="Zheng X."/>
            <person name="Niu Y."/>
            <person name="Chen S."/>
            <person name="Feng W."/>
        </authorList>
    </citation>
    <scope>NUCLEOTIDE SEQUENCE [LARGE SCALE GENOMIC DNA]</scope>
    <source>
        <strain evidence="3">DH-2019</strain>
    </source>
</reference>
<evidence type="ECO:0000259" key="2">
    <source>
        <dbReference type="Pfam" id="PF14111"/>
    </source>
</evidence>
<dbReference type="InterPro" id="IPR025558">
    <property type="entry name" value="DUF4283"/>
</dbReference>
<name>A0ABR0XUC4_REHGL</name>
<feature type="domain" description="DUF4283" evidence="2">
    <location>
        <begin position="65"/>
        <end position="146"/>
    </location>
</feature>
<feature type="compositionally biased region" description="Polar residues" evidence="1">
    <location>
        <begin position="15"/>
        <end position="32"/>
    </location>
</feature>
<feature type="compositionally biased region" description="Basic and acidic residues" evidence="1">
    <location>
        <begin position="455"/>
        <end position="464"/>
    </location>
</feature>
<dbReference type="PANTHER" id="PTHR31286:SF180">
    <property type="entry name" value="OS10G0362600 PROTEIN"/>
    <property type="match status" value="1"/>
</dbReference>
<comment type="caution">
    <text evidence="3">The sequence shown here is derived from an EMBL/GenBank/DDBJ whole genome shotgun (WGS) entry which is preliminary data.</text>
</comment>
<accession>A0ABR0XUC4</accession>
<dbReference type="Proteomes" id="UP001318860">
    <property type="component" value="Unassembled WGS sequence"/>
</dbReference>
<sequence>MANSSSTPPEYPTPKQASYANVTASSSHQSNLPFDPKRIVPIGTYNEKDGKKVLGFSSSENDRLAASWKLTLIGKFSFAIPHPKGIDSGLSSLKLKGPYSWSFANPSHIIIKLQLEEDFNKLWMGTLWSLGDCPMRVFKWTPSFNPRTEAPLAPVWIRLPGLPIHFFDHNALFAIGKIIGTPLQMDSLTASRSRLSMARVCVELDLLEKRIEEVILEFDGTTNVQKIVYERIPDYCMHCKHIGHTIEGCYMNGNKARPPPPVRRPAPKAAPDGQAAKGRNGNIEKLRGTMDNSKILNTANTSSNREINQAATNNQTWTLVKKKKGPRETGLVSKELLNLAKQSKHTYFEGSHSNEGDSGPNRFSILQNGVFEPLDELPQLINGRDEVIDLKLDTRADTTTMENDISKDEAVDIFSDGRKDKNMTSDNPIPSLSSFEKNNYTHGHNSGGAHAGVTHGEKGGEFSDHISPAFSKSSTALEGSFGQLASNENLSGPTSTPFHAIKLNDGQHTLAFGTTNIKGPSHPFACAAATNHVGPGVLLSPLINSTHNLNLAPSTHLHSSAPLLDNMGHTCSIIGNLQGPTSIQKVENNMQQLDLDDNYKNGQYISSTHCSISRMGDLVGDNMLSGANCIGVMERDGNKGGICGTLSNKIPPPPTAHLEELIGQFVFNDKMHGPTSKTPFNNDGRPLQLDDEDSNNFKWAKVDSLISQIDIQENMHGPTSTFHGIKMEKVEENNYNGQTLPISRAATNTIVGPSVFLSSCNNSAHNVIWDPPNHHASAPLEFHRSTAMLQANLGPQCYTNEAQVFSSSPAQASSAATGSGSNLLSPPSSHSHPSSPNHFNSPAQSIESSLPSILAAAADVASDVDPTPLATIYIVKEVGFADSCGPNPNQFDHPMHIG</sequence>